<dbReference type="AlphaFoldDB" id="A0A4C1YRW7"/>
<reference evidence="1 2" key="1">
    <citation type="journal article" date="2019" name="Commun. Biol.">
        <title>The bagworm genome reveals a unique fibroin gene that provides high tensile strength.</title>
        <authorList>
            <person name="Kono N."/>
            <person name="Nakamura H."/>
            <person name="Ohtoshi R."/>
            <person name="Tomita M."/>
            <person name="Numata K."/>
            <person name="Arakawa K."/>
        </authorList>
    </citation>
    <scope>NUCLEOTIDE SEQUENCE [LARGE SCALE GENOMIC DNA]</scope>
</reference>
<accession>A0A4C1YRW7</accession>
<protein>
    <submittedName>
        <fullName evidence="1">Uncharacterized protein</fullName>
    </submittedName>
</protein>
<sequence>MRIRSRNGIEIDPELRTEMLGKESILFLRRDRQGVADVELLMKRARIACGHFDGVAIETYGAAAEAAEAAAPHVAPGPLAVDVAAAATSVARSFDALQVRADQ</sequence>
<proteinExistence type="predicted"/>
<comment type="caution">
    <text evidence="1">The sequence shown here is derived from an EMBL/GenBank/DDBJ whole genome shotgun (WGS) entry which is preliminary data.</text>
</comment>
<organism evidence="1 2">
    <name type="scientific">Eumeta variegata</name>
    <name type="common">Bagworm moth</name>
    <name type="synonym">Eumeta japonica</name>
    <dbReference type="NCBI Taxonomy" id="151549"/>
    <lineage>
        <taxon>Eukaryota</taxon>
        <taxon>Metazoa</taxon>
        <taxon>Ecdysozoa</taxon>
        <taxon>Arthropoda</taxon>
        <taxon>Hexapoda</taxon>
        <taxon>Insecta</taxon>
        <taxon>Pterygota</taxon>
        <taxon>Neoptera</taxon>
        <taxon>Endopterygota</taxon>
        <taxon>Lepidoptera</taxon>
        <taxon>Glossata</taxon>
        <taxon>Ditrysia</taxon>
        <taxon>Tineoidea</taxon>
        <taxon>Psychidae</taxon>
        <taxon>Oiketicinae</taxon>
        <taxon>Eumeta</taxon>
    </lineage>
</organism>
<dbReference type="Proteomes" id="UP000299102">
    <property type="component" value="Unassembled WGS sequence"/>
</dbReference>
<keyword evidence="2" id="KW-1185">Reference proteome</keyword>
<name>A0A4C1YRW7_EUMVA</name>
<dbReference type="EMBL" id="BGZK01001406">
    <property type="protein sequence ID" value="GBP79241.1"/>
    <property type="molecule type" value="Genomic_DNA"/>
</dbReference>
<evidence type="ECO:0000313" key="2">
    <source>
        <dbReference type="Proteomes" id="UP000299102"/>
    </source>
</evidence>
<gene>
    <name evidence="1" type="ORF">EVAR_87336_1</name>
</gene>
<evidence type="ECO:0000313" key="1">
    <source>
        <dbReference type="EMBL" id="GBP79241.1"/>
    </source>
</evidence>